<name>A0A9D3S970_9TELE</name>
<evidence type="ECO:0000313" key="2">
    <source>
        <dbReference type="EMBL" id="KAG7315020.1"/>
    </source>
</evidence>
<dbReference type="Proteomes" id="UP000824219">
    <property type="component" value="Linkage Group LG27"/>
</dbReference>
<protein>
    <submittedName>
        <fullName evidence="2">Uncharacterized protein</fullName>
    </submittedName>
</protein>
<evidence type="ECO:0000313" key="3">
    <source>
        <dbReference type="Proteomes" id="UP000824219"/>
    </source>
</evidence>
<feature type="compositionally biased region" description="Acidic residues" evidence="1">
    <location>
        <begin position="7"/>
        <end position="18"/>
    </location>
</feature>
<dbReference type="EMBL" id="JAHKSW010000027">
    <property type="protein sequence ID" value="KAG7315020.1"/>
    <property type="molecule type" value="Genomic_DNA"/>
</dbReference>
<dbReference type="AlphaFoldDB" id="A0A9D3S970"/>
<reference evidence="2 3" key="1">
    <citation type="submission" date="2021-06" db="EMBL/GenBank/DDBJ databases">
        <title>Chromosome-level genome assembly of the red-tail catfish (Hemibagrus wyckioides).</title>
        <authorList>
            <person name="Shao F."/>
        </authorList>
    </citation>
    <scope>NUCLEOTIDE SEQUENCE [LARGE SCALE GENOMIC DNA]</scope>
    <source>
        <strain evidence="2">EC202008001</strain>
        <tissue evidence="2">Blood</tissue>
    </source>
</reference>
<proteinExistence type="predicted"/>
<comment type="caution">
    <text evidence="2">The sequence shown here is derived from an EMBL/GenBank/DDBJ whole genome shotgun (WGS) entry which is preliminary data.</text>
</comment>
<evidence type="ECO:0000256" key="1">
    <source>
        <dbReference type="SAM" id="MobiDB-lite"/>
    </source>
</evidence>
<keyword evidence="3" id="KW-1185">Reference proteome</keyword>
<sequence length="83" mass="9752">MRVGKEGEEEEEGEEEKDEEKKEKEEKEQAEMENEEEEEQSHLHIWSVHTSSSDLQATKRSAISHFQPLMSQCEPEAFISRFV</sequence>
<gene>
    <name evidence="2" type="ORF">KOW79_021108</name>
</gene>
<organism evidence="2 3">
    <name type="scientific">Hemibagrus wyckioides</name>
    <dbReference type="NCBI Taxonomy" id="337641"/>
    <lineage>
        <taxon>Eukaryota</taxon>
        <taxon>Metazoa</taxon>
        <taxon>Chordata</taxon>
        <taxon>Craniata</taxon>
        <taxon>Vertebrata</taxon>
        <taxon>Euteleostomi</taxon>
        <taxon>Actinopterygii</taxon>
        <taxon>Neopterygii</taxon>
        <taxon>Teleostei</taxon>
        <taxon>Ostariophysi</taxon>
        <taxon>Siluriformes</taxon>
        <taxon>Bagridae</taxon>
        <taxon>Hemibagrus</taxon>
    </lineage>
</organism>
<accession>A0A9D3S970</accession>
<feature type="compositionally biased region" description="Basic and acidic residues" evidence="1">
    <location>
        <begin position="19"/>
        <end position="30"/>
    </location>
</feature>
<feature type="region of interest" description="Disordered" evidence="1">
    <location>
        <begin position="1"/>
        <end position="56"/>
    </location>
</feature>